<feature type="transmembrane region" description="Helical" evidence="7">
    <location>
        <begin position="42"/>
        <end position="66"/>
    </location>
</feature>
<evidence type="ECO:0000256" key="3">
    <source>
        <dbReference type="ARBA" id="ARBA00022475"/>
    </source>
</evidence>
<comment type="similarity">
    <text evidence="2 7">Belongs to the UPF0056 (MarC) family.</text>
</comment>
<reference evidence="8 9" key="1">
    <citation type="submission" date="2019-03" db="EMBL/GenBank/DDBJ databases">
        <title>Genomic Encyclopedia of Type Strains, Phase IV (KMG-IV): sequencing the most valuable type-strain genomes for metagenomic binning, comparative biology and taxonomic classification.</title>
        <authorList>
            <person name="Goeker M."/>
        </authorList>
    </citation>
    <scope>NUCLEOTIDE SEQUENCE [LARGE SCALE GENOMIC DNA]</scope>
    <source>
        <strain evidence="8 9">DSM 24179</strain>
    </source>
</reference>
<dbReference type="PANTHER" id="PTHR33508:SF1">
    <property type="entry name" value="UPF0056 MEMBRANE PROTEIN YHCE"/>
    <property type="match status" value="1"/>
</dbReference>
<feature type="transmembrane region" description="Helical" evidence="7">
    <location>
        <begin position="72"/>
        <end position="92"/>
    </location>
</feature>
<dbReference type="Pfam" id="PF01914">
    <property type="entry name" value="MarC"/>
    <property type="match status" value="1"/>
</dbReference>
<accession>A0A4R2GI99</accession>
<protein>
    <recommendedName>
        <fullName evidence="7">UPF0056 membrane protein</fullName>
    </recommendedName>
</protein>
<dbReference type="GO" id="GO:0005886">
    <property type="term" value="C:plasma membrane"/>
    <property type="evidence" value="ECO:0007669"/>
    <property type="project" value="UniProtKB-SubCell"/>
</dbReference>
<dbReference type="InterPro" id="IPR002771">
    <property type="entry name" value="Multi_antbiot-R_MarC"/>
</dbReference>
<keyword evidence="4 7" id="KW-0812">Transmembrane</keyword>
<organism evidence="8 9">
    <name type="scientific">Natronoflexus pectinivorans</name>
    <dbReference type="NCBI Taxonomy" id="682526"/>
    <lineage>
        <taxon>Bacteria</taxon>
        <taxon>Pseudomonadati</taxon>
        <taxon>Bacteroidota</taxon>
        <taxon>Bacteroidia</taxon>
        <taxon>Marinilabiliales</taxon>
        <taxon>Marinilabiliaceae</taxon>
        <taxon>Natronoflexus</taxon>
    </lineage>
</organism>
<evidence type="ECO:0000313" key="8">
    <source>
        <dbReference type="EMBL" id="TCO07930.1"/>
    </source>
</evidence>
<evidence type="ECO:0000256" key="4">
    <source>
        <dbReference type="ARBA" id="ARBA00022692"/>
    </source>
</evidence>
<dbReference type="OrthoDB" id="978595at2"/>
<gene>
    <name evidence="8" type="ORF">EV194_10671</name>
</gene>
<evidence type="ECO:0000256" key="6">
    <source>
        <dbReference type="ARBA" id="ARBA00023136"/>
    </source>
</evidence>
<dbReference type="Proteomes" id="UP000295221">
    <property type="component" value="Unassembled WGS sequence"/>
</dbReference>
<keyword evidence="3" id="KW-1003">Cell membrane</keyword>
<evidence type="ECO:0000256" key="1">
    <source>
        <dbReference type="ARBA" id="ARBA00004651"/>
    </source>
</evidence>
<keyword evidence="9" id="KW-1185">Reference proteome</keyword>
<keyword evidence="6 7" id="KW-0472">Membrane</keyword>
<proteinExistence type="inferred from homology"/>
<evidence type="ECO:0000313" key="9">
    <source>
        <dbReference type="Proteomes" id="UP000295221"/>
    </source>
</evidence>
<comment type="subcellular location">
    <subcellularLocation>
        <location evidence="1 7">Cell membrane</location>
        <topology evidence="1 7">Multi-pass membrane protein</topology>
    </subcellularLocation>
</comment>
<comment type="caution">
    <text evidence="8">The sequence shown here is derived from an EMBL/GenBank/DDBJ whole genome shotgun (WGS) entry which is preliminary data.</text>
</comment>
<evidence type="ECO:0000256" key="7">
    <source>
        <dbReference type="RuleBase" id="RU362048"/>
    </source>
</evidence>
<feature type="transmembrane region" description="Helical" evidence="7">
    <location>
        <begin position="130"/>
        <end position="149"/>
    </location>
</feature>
<sequence>MAELSFLEILSAFIVLFAVIDILGSIPIIINIREQGGVIKSFQASSISFVILFIFLFLGEALLGLFGVDISSFAIAGSFVLMLMAIEMILGVQIFKHDSPAGASIVPVAFPLIAGAGSFTTLLALRAEFALANIILALFLNIVVVFLVLNYTDRIERLIGAGGVYVLKKFFGIILMAMAIRLFMSNFANLLIDFLPKIR</sequence>
<dbReference type="EMBL" id="SLWK01000006">
    <property type="protein sequence ID" value="TCO07930.1"/>
    <property type="molecule type" value="Genomic_DNA"/>
</dbReference>
<evidence type="ECO:0000256" key="5">
    <source>
        <dbReference type="ARBA" id="ARBA00022989"/>
    </source>
</evidence>
<feature type="transmembrane region" description="Helical" evidence="7">
    <location>
        <begin position="6"/>
        <end position="30"/>
    </location>
</feature>
<dbReference type="AlphaFoldDB" id="A0A4R2GI99"/>
<name>A0A4R2GI99_9BACT</name>
<dbReference type="PANTHER" id="PTHR33508">
    <property type="entry name" value="UPF0056 MEMBRANE PROTEIN YHCE"/>
    <property type="match status" value="1"/>
</dbReference>
<keyword evidence="5 7" id="KW-1133">Transmembrane helix</keyword>
<evidence type="ECO:0000256" key="2">
    <source>
        <dbReference type="ARBA" id="ARBA00009784"/>
    </source>
</evidence>
<feature type="transmembrane region" description="Helical" evidence="7">
    <location>
        <begin position="104"/>
        <end position="124"/>
    </location>
</feature>
<dbReference type="RefSeq" id="WP_132433833.1">
    <property type="nucleotide sequence ID" value="NZ_SLWK01000006.1"/>
</dbReference>
<comment type="caution">
    <text evidence="7">Lacks conserved residue(s) required for the propagation of feature annotation.</text>
</comment>